<name>A0AAJ6MN35_9ENTR</name>
<sequence>MASKNLWTLIRAIQHGGEITPRQVRQLLSCDSKKACRLLEHLVSVGAVKNIGQRHHPVYVMQPGGETCIKPLPVIRKKSGITEVCRQNWQGYMIHKIFGSARV</sequence>
<gene>
    <name evidence="1" type="ORF">M2B19_08370</name>
</gene>
<proteinExistence type="predicted"/>
<protein>
    <submittedName>
        <fullName evidence="1">Uncharacterized protein</fullName>
    </submittedName>
</protein>
<dbReference type="RefSeq" id="WP_232933370.1">
    <property type="nucleotide sequence ID" value="NZ_CP083862.1"/>
</dbReference>
<accession>A0AAJ6MN35</accession>
<evidence type="ECO:0000313" key="2">
    <source>
        <dbReference type="Proteomes" id="UP001228563"/>
    </source>
</evidence>
<reference evidence="1" key="1">
    <citation type="submission" date="2022-04" db="EMBL/GenBank/DDBJ databases">
        <title>Co-occurrence of mcr-9 and blaNDM-1 in multidrug-resistant Enterobacter kobei strain isolated from an infant with urinary infection.</title>
        <authorList>
            <person name="Zeng H."/>
        </authorList>
    </citation>
    <scope>NUCLEOTIDE SEQUENCE</scope>
    <source>
        <strain evidence="1">EC1382</strain>
    </source>
</reference>
<evidence type="ECO:0000313" key="1">
    <source>
        <dbReference type="EMBL" id="WMT67572.1"/>
    </source>
</evidence>
<dbReference type="EMBL" id="CP096849">
    <property type="protein sequence ID" value="WMT67572.1"/>
    <property type="molecule type" value="Genomic_DNA"/>
</dbReference>
<organism evidence="1 2">
    <name type="scientific">Enterobacter kobei</name>
    <dbReference type="NCBI Taxonomy" id="208224"/>
    <lineage>
        <taxon>Bacteria</taxon>
        <taxon>Pseudomonadati</taxon>
        <taxon>Pseudomonadota</taxon>
        <taxon>Gammaproteobacteria</taxon>
        <taxon>Enterobacterales</taxon>
        <taxon>Enterobacteriaceae</taxon>
        <taxon>Enterobacter</taxon>
        <taxon>Enterobacter cloacae complex</taxon>
    </lineage>
</organism>
<dbReference type="Proteomes" id="UP001228563">
    <property type="component" value="Chromosome"/>
</dbReference>
<dbReference type="AlphaFoldDB" id="A0AAJ6MN35"/>